<evidence type="ECO:0000256" key="1">
    <source>
        <dbReference type="ARBA" id="ARBA00023002"/>
    </source>
</evidence>
<evidence type="ECO:0000259" key="2">
    <source>
        <dbReference type="SMART" id="SM00829"/>
    </source>
</evidence>
<dbReference type="CDD" id="cd05289">
    <property type="entry name" value="MDR_like_2"/>
    <property type="match status" value="1"/>
</dbReference>
<dbReference type="RefSeq" id="WP_378170035.1">
    <property type="nucleotide sequence ID" value="NZ_JBHRYO010000002.1"/>
</dbReference>
<dbReference type="Gene3D" id="3.40.50.720">
    <property type="entry name" value="NAD(P)-binding Rossmann-like Domain"/>
    <property type="match status" value="1"/>
</dbReference>
<dbReference type="InterPro" id="IPR013154">
    <property type="entry name" value="ADH-like_N"/>
</dbReference>
<dbReference type="Proteomes" id="UP001595735">
    <property type="component" value="Unassembled WGS sequence"/>
</dbReference>
<dbReference type="EC" id="1.-.-.-" evidence="3"/>
<dbReference type="Pfam" id="PF08240">
    <property type="entry name" value="ADH_N"/>
    <property type="match status" value="1"/>
</dbReference>
<keyword evidence="1 3" id="KW-0560">Oxidoreductase</keyword>
<dbReference type="Gene3D" id="3.90.180.10">
    <property type="entry name" value="Medium-chain alcohol dehydrogenases, catalytic domain"/>
    <property type="match status" value="1"/>
</dbReference>
<dbReference type="SUPFAM" id="SSF50129">
    <property type="entry name" value="GroES-like"/>
    <property type="match status" value="1"/>
</dbReference>
<dbReference type="SUPFAM" id="SSF51735">
    <property type="entry name" value="NAD(P)-binding Rossmann-fold domains"/>
    <property type="match status" value="1"/>
</dbReference>
<dbReference type="PROSITE" id="PS01162">
    <property type="entry name" value="QOR_ZETA_CRYSTAL"/>
    <property type="match status" value="1"/>
</dbReference>
<dbReference type="InterPro" id="IPR002364">
    <property type="entry name" value="Quin_OxRdtase/zeta-crystal_CS"/>
</dbReference>
<reference evidence="4" key="1">
    <citation type="journal article" date="2019" name="Int. J. Syst. Evol. Microbiol.">
        <title>The Global Catalogue of Microorganisms (GCM) 10K type strain sequencing project: providing services to taxonomists for standard genome sequencing and annotation.</title>
        <authorList>
            <consortium name="The Broad Institute Genomics Platform"/>
            <consortium name="The Broad Institute Genome Sequencing Center for Infectious Disease"/>
            <person name="Wu L."/>
            <person name="Ma J."/>
        </authorList>
    </citation>
    <scope>NUCLEOTIDE SEQUENCE [LARGE SCALE GENOMIC DNA]</scope>
    <source>
        <strain evidence="4">CECT 7798</strain>
    </source>
</reference>
<name>A0ABV7XVS2_9FLAO</name>
<evidence type="ECO:0000313" key="3">
    <source>
        <dbReference type="EMBL" id="MFC3756456.1"/>
    </source>
</evidence>
<dbReference type="Pfam" id="PF13602">
    <property type="entry name" value="ADH_zinc_N_2"/>
    <property type="match status" value="1"/>
</dbReference>
<dbReference type="InterPro" id="IPR050700">
    <property type="entry name" value="YIM1/Zinc_Alcohol_DH_Fams"/>
</dbReference>
<dbReference type="PANTHER" id="PTHR11695:SF294">
    <property type="entry name" value="RETICULON-4-INTERACTING PROTEIN 1, MITOCHONDRIAL"/>
    <property type="match status" value="1"/>
</dbReference>
<protein>
    <submittedName>
        <fullName evidence="3">NADP-dependent oxidoreductase</fullName>
        <ecNumber evidence="3">1.-.-.-</ecNumber>
    </submittedName>
</protein>
<accession>A0ABV7XVS2</accession>
<comment type="caution">
    <text evidence="3">The sequence shown here is derived from an EMBL/GenBank/DDBJ whole genome shotgun (WGS) entry which is preliminary data.</text>
</comment>
<dbReference type="EMBL" id="JBHRYO010000002">
    <property type="protein sequence ID" value="MFC3756456.1"/>
    <property type="molecule type" value="Genomic_DNA"/>
</dbReference>
<organism evidence="3 4">
    <name type="scientific">Chryseobacterium tructae</name>
    <dbReference type="NCBI Taxonomy" id="1037380"/>
    <lineage>
        <taxon>Bacteria</taxon>
        <taxon>Pseudomonadati</taxon>
        <taxon>Bacteroidota</taxon>
        <taxon>Flavobacteriia</taxon>
        <taxon>Flavobacteriales</taxon>
        <taxon>Weeksellaceae</taxon>
        <taxon>Chryseobacterium group</taxon>
        <taxon>Chryseobacterium</taxon>
    </lineage>
</organism>
<keyword evidence="4" id="KW-1185">Reference proteome</keyword>
<dbReference type="InterPro" id="IPR011032">
    <property type="entry name" value="GroES-like_sf"/>
</dbReference>
<sequence>MKALQLISYGDLNDSLAFNETAKPEILPNDVLIEVYAASVNPIDKLFIIGNLKNSQPLDLPAMIGFDVSGVVVDKGSEANEFEIGDEVYSRVAQRRFGTIAEYIAVDSGIVADKPTNITFEEAASLPLIALTSIQSLERVGIKEGDKVLIHAGSGGVGSFAIQFAKTRGAYVYTTTSTENLDWVKELGADRVIDYKTEDYRTIATDLDIVFDTLGRNYTEEAFEVIKKGGRVVSIVGPMDEETAEHFGIPNYKLPANLSQAIENKDATYKMVIMKPDGGQLAWLKIAVEEGMIKPVVDTVYPFSESIKAFEHLASGRSKGKIVIKVK</sequence>
<gene>
    <name evidence="3" type="ORF">ACFONJ_10805</name>
</gene>
<dbReference type="SMART" id="SM00829">
    <property type="entry name" value="PKS_ER"/>
    <property type="match status" value="1"/>
</dbReference>
<dbReference type="InterPro" id="IPR020843">
    <property type="entry name" value="ER"/>
</dbReference>
<dbReference type="InterPro" id="IPR036291">
    <property type="entry name" value="NAD(P)-bd_dom_sf"/>
</dbReference>
<evidence type="ECO:0000313" key="4">
    <source>
        <dbReference type="Proteomes" id="UP001595735"/>
    </source>
</evidence>
<dbReference type="GO" id="GO:0016491">
    <property type="term" value="F:oxidoreductase activity"/>
    <property type="evidence" value="ECO:0007669"/>
    <property type="project" value="UniProtKB-KW"/>
</dbReference>
<feature type="domain" description="Enoyl reductase (ER)" evidence="2">
    <location>
        <begin position="11"/>
        <end position="324"/>
    </location>
</feature>
<dbReference type="PANTHER" id="PTHR11695">
    <property type="entry name" value="ALCOHOL DEHYDROGENASE RELATED"/>
    <property type="match status" value="1"/>
</dbReference>
<proteinExistence type="predicted"/>